<evidence type="ECO:0000256" key="3">
    <source>
        <dbReference type="ARBA" id="ARBA00022538"/>
    </source>
</evidence>
<keyword evidence="10 11" id="KW-0407">Ion channel</keyword>
<dbReference type="Gene3D" id="1.10.287.70">
    <property type="match status" value="1"/>
</dbReference>
<dbReference type="GO" id="GO:0034765">
    <property type="term" value="P:regulation of monoatomic ion transmembrane transport"/>
    <property type="evidence" value="ECO:0007669"/>
    <property type="project" value="TreeGrafter"/>
</dbReference>
<evidence type="ECO:0000256" key="5">
    <source>
        <dbReference type="ARBA" id="ARBA00022882"/>
    </source>
</evidence>
<dbReference type="SUPFAM" id="SSF81296">
    <property type="entry name" value="E set domains"/>
    <property type="match status" value="1"/>
</dbReference>
<evidence type="ECO:0000313" key="16">
    <source>
        <dbReference type="Proteomes" id="UP000594454"/>
    </source>
</evidence>
<keyword evidence="3 11" id="KW-0633">Potassium transport</keyword>
<evidence type="ECO:0000259" key="14">
    <source>
        <dbReference type="Pfam" id="PF17655"/>
    </source>
</evidence>
<organism evidence="15 16">
    <name type="scientific">Hermetia illucens</name>
    <name type="common">Black soldier fly</name>
    <dbReference type="NCBI Taxonomy" id="343691"/>
    <lineage>
        <taxon>Eukaryota</taxon>
        <taxon>Metazoa</taxon>
        <taxon>Ecdysozoa</taxon>
        <taxon>Arthropoda</taxon>
        <taxon>Hexapoda</taxon>
        <taxon>Insecta</taxon>
        <taxon>Pterygota</taxon>
        <taxon>Neoptera</taxon>
        <taxon>Endopterygota</taxon>
        <taxon>Diptera</taxon>
        <taxon>Brachycera</taxon>
        <taxon>Stratiomyomorpha</taxon>
        <taxon>Stratiomyidae</taxon>
        <taxon>Hermetiinae</taxon>
        <taxon>Hermetia</taxon>
    </lineage>
</organism>
<dbReference type="Pfam" id="PF17655">
    <property type="entry name" value="IRK_C"/>
    <property type="match status" value="1"/>
</dbReference>
<dbReference type="InterPro" id="IPR013518">
    <property type="entry name" value="K_chnl_inward-rec_Kir_cyto"/>
</dbReference>
<dbReference type="OrthoDB" id="273257at2759"/>
<evidence type="ECO:0000259" key="13">
    <source>
        <dbReference type="Pfam" id="PF01007"/>
    </source>
</evidence>
<dbReference type="InterPro" id="IPR040445">
    <property type="entry name" value="Kir_TM"/>
</dbReference>
<keyword evidence="16" id="KW-1185">Reference proteome</keyword>
<dbReference type="PANTHER" id="PTHR11767:SF115">
    <property type="entry name" value="INWARDLY RECTIFYING POTASSIUM CHANNEL 3, ISOFORM D"/>
    <property type="match status" value="1"/>
</dbReference>
<keyword evidence="5 11" id="KW-0851">Voltage-gated channel</keyword>
<feature type="transmembrane region" description="Helical" evidence="12">
    <location>
        <begin position="205"/>
        <end position="228"/>
    </location>
</feature>
<sequence length="429" mass="49736">MKRSISMPVKPRYIEDLPPLERSEEREELFHNENFCSKRTLPSNGGCYNPYEIIEEDQHFIAQKELIDFSENWKRQKSREVYTARVIAQSGHHNVSFFKIPGRSWQYFKDLITTLIEQEWPYTFFIFLSTFFITWMVFTCLWYLIAYAHGDLNYDEQSGESLMEGQQPCVIGAQSLTALFIYTVETQVSIGFGEKYPSDECPEGVFLFVSQLIVYIGIEGAMVGIVYAKVARPSKQVSEPKFSRKAVICQRDGNICLVIRVCDQKGQQAIGTKIRVFLLEDRRSQEGEYLGKCLNELKIEDSGTPFILWPTTICHFIDRRSPFYKYICEDYTNKEFEVIVSLTGSSPSSGQITESRTSYLPKEITWGECFVNIIHYNASKNVYTIDYENFNATVPVPMVSLTEFVFERSSKTQPPTKHFRLSQYKTHEI</sequence>
<dbReference type="Pfam" id="PF01007">
    <property type="entry name" value="IRK"/>
    <property type="match status" value="1"/>
</dbReference>
<evidence type="ECO:0000256" key="11">
    <source>
        <dbReference type="RuleBase" id="RU003822"/>
    </source>
</evidence>
<keyword evidence="6 11" id="KW-0630">Potassium</keyword>
<feature type="transmembrane region" description="Helical" evidence="12">
    <location>
        <begin position="122"/>
        <end position="145"/>
    </location>
</feature>
<accession>A0A7R8UXN8</accession>
<keyword evidence="7 12" id="KW-1133">Transmembrane helix</keyword>
<dbReference type="GO" id="GO:0005886">
    <property type="term" value="C:plasma membrane"/>
    <property type="evidence" value="ECO:0007669"/>
    <property type="project" value="TreeGrafter"/>
</dbReference>
<evidence type="ECO:0000256" key="9">
    <source>
        <dbReference type="ARBA" id="ARBA00023136"/>
    </source>
</evidence>
<evidence type="ECO:0000256" key="4">
    <source>
        <dbReference type="ARBA" id="ARBA00022692"/>
    </source>
</evidence>
<dbReference type="AlphaFoldDB" id="A0A7R8UXN8"/>
<comment type="similarity">
    <text evidence="11">Belongs to the inward rectifier-type potassium channel (TC 1.A.2.1) family.</text>
</comment>
<dbReference type="PRINTS" id="PR01320">
    <property type="entry name" value="KIRCHANNEL"/>
</dbReference>
<dbReference type="InterPro" id="IPR016449">
    <property type="entry name" value="K_chnl_inward-rec_Kir"/>
</dbReference>
<evidence type="ECO:0000256" key="10">
    <source>
        <dbReference type="ARBA" id="ARBA00023303"/>
    </source>
</evidence>
<keyword evidence="9 12" id="KW-0472">Membrane</keyword>
<keyword evidence="8 11" id="KW-0406">Ion transport</keyword>
<comment type="subcellular location">
    <subcellularLocation>
        <location evidence="1 11">Membrane</location>
        <topology evidence="1 11">Multi-pass membrane protein</topology>
    </subcellularLocation>
</comment>
<dbReference type="InParanoid" id="A0A7R8UXN8"/>
<evidence type="ECO:0000256" key="6">
    <source>
        <dbReference type="ARBA" id="ARBA00022958"/>
    </source>
</evidence>
<dbReference type="OMA" id="VPSEICW"/>
<evidence type="ECO:0000256" key="2">
    <source>
        <dbReference type="ARBA" id="ARBA00022448"/>
    </source>
</evidence>
<name>A0A7R8UXN8_HERIL</name>
<keyword evidence="2 11" id="KW-0813">Transport</keyword>
<protein>
    <submittedName>
        <fullName evidence="15">Uncharacterized protein</fullName>
    </submittedName>
</protein>
<dbReference type="Gene3D" id="2.60.40.1400">
    <property type="entry name" value="G protein-activated inward rectifier potassium channel 1"/>
    <property type="match status" value="1"/>
</dbReference>
<evidence type="ECO:0000313" key="15">
    <source>
        <dbReference type="EMBL" id="CAD7087849.1"/>
    </source>
</evidence>
<feature type="domain" description="Inward rectifier potassium channel C-terminal" evidence="14">
    <location>
        <begin position="241"/>
        <end position="402"/>
    </location>
</feature>
<proteinExistence type="inferred from homology"/>
<evidence type="ECO:0000256" key="8">
    <source>
        <dbReference type="ARBA" id="ARBA00023065"/>
    </source>
</evidence>
<dbReference type="FunCoup" id="A0A7R8UXN8">
    <property type="interactions" value="8"/>
</dbReference>
<dbReference type="GO" id="GO:1990573">
    <property type="term" value="P:potassium ion import across plasma membrane"/>
    <property type="evidence" value="ECO:0007669"/>
    <property type="project" value="TreeGrafter"/>
</dbReference>
<dbReference type="GO" id="GO:0005242">
    <property type="term" value="F:inward rectifier potassium channel activity"/>
    <property type="evidence" value="ECO:0007669"/>
    <property type="project" value="InterPro"/>
</dbReference>
<keyword evidence="4 11" id="KW-0812">Transmembrane</keyword>
<dbReference type="SUPFAM" id="SSF81324">
    <property type="entry name" value="Voltage-gated potassium channels"/>
    <property type="match status" value="1"/>
</dbReference>
<dbReference type="EMBL" id="LR899012">
    <property type="protein sequence ID" value="CAD7087849.1"/>
    <property type="molecule type" value="Genomic_DNA"/>
</dbReference>
<dbReference type="PANTHER" id="PTHR11767">
    <property type="entry name" value="INWARD RECTIFIER POTASSIUM CHANNEL"/>
    <property type="match status" value="1"/>
</dbReference>
<dbReference type="InterPro" id="IPR041647">
    <property type="entry name" value="IRK_C"/>
</dbReference>
<dbReference type="InterPro" id="IPR014756">
    <property type="entry name" value="Ig_E-set"/>
</dbReference>
<evidence type="ECO:0000256" key="1">
    <source>
        <dbReference type="ARBA" id="ARBA00004141"/>
    </source>
</evidence>
<gene>
    <name evidence="15" type="ORF">HERILL_LOCUS10526</name>
</gene>
<dbReference type="Proteomes" id="UP000594454">
    <property type="component" value="Chromosome 4"/>
</dbReference>
<evidence type="ECO:0000256" key="7">
    <source>
        <dbReference type="ARBA" id="ARBA00022989"/>
    </source>
</evidence>
<reference evidence="15 16" key="1">
    <citation type="submission" date="2020-11" db="EMBL/GenBank/DDBJ databases">
        <authorList>
            <person name="Wallbank WR R."/>
            <person name="Pardo Diaz C."/>
            <person name="Kozak K."/>
            <person name="Martin S."/>
            <person name="Jiggins C."/>
            <person name="Moest M."/>
            <person name="Warren A I."/>
            <person name="Generalovic N T."/>
            <person name="Byers J.R.P. K."/>
            <person name="Montejo-Kovacevich G."/>
            <person name="Yen C E."/>
        </authorList>
    </citation>
    <scope>NUCLEOTIDE SEQUENCE [LARGE SCALE GENOMIC DNA]</scope>
</reference>
<evidence type="ECO:0000256" key="12">
    <source>
        <dbReference type="SAM" id="Phobius"/>
    </source>
</evidence>
<feature type="domain" description="Potassium channel inwardly rectifying transmembrane" evidence="13">
    <location>
        <begin position="88"/>
        <end position="233"/>
    </location>
</feature>
<dbReference type="GO" id="GO:0034702">
    <property type="term" value="C:monoatomic ion channel complex"/>
    <property type="evidence" value="ECO:0007669"/>
    <property type="project" value="UniProtKB-KW"/>
</dbReference>